<evidence type="ECO:0000256" key="2">
    <source>
        <dbReference type="ARBA" id="ARBA00007862"/>
    </source>
</evidence>
<keyword evidence="8" id="KW-0378">Hydrolase</keyword>
<dbReference type="PANTHER" id="PTHR42911">
    <property type="entry name" value="MODULATOR OF FTSH PROTEASE HFLC"/>
    <property type="match status" value="1"/>
</dbReference>
<comment type="similarity">
    <text evidence="2 6">Belongs to the band 7/mec-2 family. HflC subfamily.</text>
</comment>
<accession>A0A1W1ZED6</accession>
<organism evidence="8 9">
    <name type="scientific">Desulfocicer vacuolatum DSM 3385</name>
    <dbReference type="NCBI Taxonomy" id="1121400"/>
    <lineage>
        <taxon>Bacteria</taxon>
        <taxon>Pseudomonadati</taxon>
        <taxon>Thermodesulfobacteriota</taxon>
        <taxon>Desulfobacteria</taxon>
        <taxon>Desulfobacterales</taxon>
        <taxon>Desulfobacteraceae</taxon>
        <taxon>Desulfocicer</taxon>
    </lineage>
</organism>
<keyword evidence="3" id="KW-0812">Transmembrane</keyword>
<name>A0A1W1ZED6_9BACT</name>
<dbReference type="RefSeq" id="WP_084066884.1">
    <property type="nucleotide sequence ID" value="NZ_FWXY01000002.1"/>
</dbReference>
<dbReference type="AlphaFoldDB" id="A0A1W1ZED6"/>
<dbReference type="EMBL" id="FWXY01000002">
    <property type="protein sequence ID" value="SMC46521.1"/>
    <property type="molecule type" value="Genomic_DNA"/>
</dbReference>
<dbReference type="GO" id="GO:0016020">
    <property type="term" value="C:membrane"/>
    <property type="evidence" value="ECO:0007669"/>
    <property type="project" value="UniProtKB-SubCell"/>
</dbReference>
<dbReference type="Proteomes" id="UP000192418">
    <property type="component" value="Unassembled WGS sequence"/>
</dbReference>
<evidence type="ECO:0000313" key="8">
    <source>
        <dbReference type="EMBL" id="SMC46521.1"/>
    </source>
</evidence>
<comment type="function">
    <text evidence="6">HflC and HflK could regulate a protease.</text>
</comment>
<evidence type="ECO:0000259" key="7">
    <source>
        <dbReference type="SMART" id="SM00244"/>
    </source>
</evidence>
<evidence type="ECO:0000256" key="1">
    <source>
        <dbReference type="ARBA" id="ARBA00004167"/>
    </source>
</evidence>
<feature type="domain" description="Band 7" evidence="7">
    <location>
        <begin position="21"/>
        <end position="211"/>
    </location>
</feature>
<comment type="subcellular location">
    <subcellularLocation>
        <location evidence="1">Membrane</location>
        <topology evidence="1">Single-pass membrane protein</topology>
    </subcellularLocation>
</comment>
<dbReference type="InterPro" id="IPR001107">
    <property type="entry name" value="Band_7"/>
</dbReference>
<dbReference type="GO" id="GO:0008233">
    <property type="term" value="F:peptidase activity"/>
    <property type="evidence" value="ECO:0007669"/>
    <property type="project" value="UniProtKB-KW"/>
</dbReference>
<evidence type="ECO:0000256" key="3">
    <source>
        <dbReference type="ARBA" id="ARBA00022692"/>
    </source>
</evidence>
<keyword evidence="8" id="KW-0645">Protease</keyword>
<dbReference type="CDD" id="cd03405">
    <property type="entry name" value="SPFH_HflC"/>
    <property type="match status" value="1"/>
</dbReference>
<evidence type="ECO:0000256" key="5">
    <source>
        <dbReference type="ARBA" id="ARBA00023136"/>
    </source>
</evidence>
<evidence type="ECO:0000256" key="4">
    <source>
        <dbReference type="ARBA" id="ARBA00022989"/>
    </source>
</evidence>
<dbReference type="PIRSF" id="PIRSF005651">
    <property type="entry name" value="HflC"/>
    <property type="match status" value="1"/>
</dbReference>
<dbReference type="InterPro" id="IPR010200">
    <property type="entry name" value="HflC"/>
</dbReference>
<dbReference type="OrthoDB" id="9812991at2"/>
<protein>
    <recommendedName>
        <fullName evidence="6">Protein HflC</fullName>
    </recommendedName>
</protein>
<dbReference type="InterPro" id="IPR036013">
    <property type="entry name" value="Band_7/SPFH_dom_sf"/>
</dbReference>
<sequence length="316" mass="35863">MNKIKGMAAVVLAGVLFVLLTSAYIVDETEQVVITQFGRVVGEPVDSPGLNFKMPFIQKATYFPKNLQEWDGDPGQVPTRDKTFIWVDTFARWKIVDPVKYFQTVNNMVTALGRLDDIIDPAVRNFLTSFRLVESVRNSDRPMDTFEEFSDESEGNQGSQYKIKVGRSEITRRIMAQAQPKLAPFGIELVDVKIKRINYVEKVRDAVYGRMIAERRQIAEKYRAEGKGEASNIMGDKEKDLQMIRSEAYRKAEEIKGKADAKATEIYAAAYGADPEFYSFLKTMDVYRTVLDESGTLVLSTDAEFMKYFKGVEGNK</sequence>
<dbReference type="PANTHER" id="PTHR42911:SF1">
    <property type="entry name" value="MODULATOR OF FTSH PROTEASE HFLC"/>
    <property type="match status" value="1"/>
</dbReference>
<dbReference type="Gene3D" id="3.30.479.30">
    <property type="entry name" value="Band 7 domain"/>
    <property type="match status" value="1"/>
</dbReference>
<dbReference type="Pfam" id="PF01145">
    <property type="entry name" value="Band_7"/>
    <property type="match status" value="1"/>
</dbReference>
<dbReference type="STRING" id="1121400.SAMN02746065_102221"/>
<dbReference type="SMART" id="SM00244">
    <property type="entry name" value="PHB"/>
    <property type="match status" value="1"/>
</dbReference>
<evidence type="ECO:0000313" key="9">
    <source>
        <dbReference type="Proteomes" id="UP000192418"/>
    </source>
</evidence>
<keyword evidence="9" id="KW-1185">Reference proteome</keyword>
<evidence type="ECO:0000256" key="6">
    <source>
        <dbReference type="PIRNR" id="PIRNR005651"/>
    </source>
</evidence>
<keyword evidence="4" id="KW-1133">Transmembrane helix</keyword>
<keyword evidence="5" id="KW-0472">Membrane</keyword>
<reference evidence="8 9" key="1">
    <citation type="submission" date="2017-04" db="EMBL/GenBank/DDBJ databases">
        <authorList>
            <person name="Afonso C.L."/>
            <person name="Miller P.J."/>
            <person name="Scott M.A."/>
            <person name="Spackman E."/>
            <person name="Goraichik I."/>
            <person name="Dimitrov K.M."/>
            <person name="Suarez D.L."/>
            <person name="Swayne D.E."/>
        </authorList>
    </citation>
    <scope>NUCLEOTIDE SEQUENCE [LARGE SCALE GENOMIC DNA]</scope>
    <source>
        <strain evidence="8 9">DSM 3385</strain>
    </source>
</reference>
<dbReference type="SUPFAM" id="SSF117892">
    <property type="entry name" value="Band 7/SPFH domain"/>
    <property type="match status" value="1"/>
</dbReference>
<proteinExistence type="inferred from homology"/>
<dbReference type="NCBIfam" id="TIGR01932">
    <property type="entry name" value="hflC"/>
    <property type="match status" value="1"/>
</dbReference>
<dbReference type="GO" id="GO:0006508">
    <property type="term" value="P:proteolysis"/>
    <property type="evidence" value="ECO:0007669"/>
    <property type="project" value="UniProtKB-KW"/>
</dbReference>
<gene>
    <name evidence="8" type="ORF">SAMN02746065_102221</name>
</gene>